<dbReference type="InterPro" id="IPR050144">
    <property type="entry name" value="AAE_transporter"/>
</dbReference>
<dbReference type="KEGG" id="mgod:E7746_11040"/>
<gene>
    <name evidence="10" type="ORF">E7746_11040</name>
</gene>
<feature type="transmembrane region" description="Helical" evidence="8">
    <location>
        <begin position="375"/>
        <end position="395"/>
    </location>
</feature>
<accession>A0A4P7VQ02</accession>
<evidence type="ECO:0000256" key="5">
    <source>
        <dbReference type="ARBA" id="ARBA00022692"/>
    </source>
</evidence>
<dbReference type="PROSITE" id="PS51202">
    <property type="entry name" value="RCK_C"/>
    <property type="match status" value="2"/>
</dbReference>
<dbReference type="RefSeq" id="WP_136410823.1">
    <property type="nucleotide sequence ID" value="NZ_CANQMU010000016.1"/>
</dbReference>
<dbReference type="GO" id="GO:0006813">
    <property type="term" value="P:potassium ion transport"/>
    <property type="evidence" value="ECO:0007669"/>
    <property type="project" value="InterPro"/>
</dbReference>
<comment type="similarity">
    <text evidence="2">Belongs to the AAE transporter (TC 2.A.81) family.</text>
</comment>
<dbReference type="EMBL" id="CP039393">
    <property type="protein sequence ID" value="QCD36378.1"/>
    <property type="molecule type" value="Genomic_DNA"/>
</dbReference>
<name>A0A4P7VQ02_9BACT</name>
<keyword evidence="4" id="KW-1003">Cell membrane</keyword>
<evidence type="ECO:0000256" key="1">
    <source>
        <dbReference type="ARBA" id="ARBA00004651"/>
    </source>
</evidence>
<feature type="transmembrane region" description="Helical" evidence="8">
    <location>
        <begin position="158"/>
        <end position="180"/>
    </location>
</feature>
<protein>
    <submittedName>
        <fullName evidence="10">Putative transporter</fullName>
    </submittedName>
</protein>
<evidence type="ECO:0000313" key="11">
    <source>
        <dbReference type="Proteomes" id="UP000297031"/>
    </source>
</evidence>
<proteinExistence type="inferred from homology"/>
<feature type="transmembrane region" description="Helical" evidence="8">
    <location>
        <begin position="12"/>
        <end position="31"/>
    </location>
</feature>
<dbReference type="OrthoDB" id="9155749at2"/>
<evidence type="ECO:0000256" key="6">
    <source>
        <dbReference type="ARBA" id="ARBA00022989"/>
    </source>
</evidence>
<dbReference type="GO" id="GO:0008324">
    <property type="term" value="F:monoatomic cation transmembrane transporter activity"/>
    <property type="evidence" value="ECO:0007669"/>
    <property type="project" value="InterPro"/>
</dbReference>
<comment type="subcellular location">
    <subcellularLocation>
        <location evidence="1">Cell membrane</location>
        <topology evidence="1">Multi-pass membrane protein</topology>
    </subcellularLocation>
</comment>
<dbReference type="NCBIfam" id="NF003007">
    <property type="entry name" value="PRK03818.1"/>
    <property type="match status" value="1"/>
</dbReference>
<dbReference type="PANTHER" id="PTHR30445:SF3">
    <property type="entry name" value="TRANSPORT PROTEIN YIDE-RELATED"/>
    <property type="match status" value="1"/>
</dbReference>
<keyword evidence="5 8" id="KW-0812">Transmembrane</keyword>
<sequence length="553" mass="59113">MDWINLLLIEHSSLQAIVIVSLICAIGMALGKVKIAGISLGVTFVFFIGIIAGHIGLSIDPAMLKYAENFGLVIFVYALGLQVGPGFFSSLAHGGVKLNVLGLSLALITLITAIALTYVTPVSIPDMMGLFCGATTNTPALGAVQQTLSQLGIPSSTPALGCAVTYPLGVVGVIIAVIIMRKLFIKPNEISDAPIGSLPKPKITEFEVSNPGIYGKTIEEIARLSNCHFVISRLWHNGTVSIPTSSSRLEAGDRLLVVSTPDDVEALHIVFGEQDKTDWNANDIDWNTVDRQLVSQPFIVTRRQINGKTLGSLRLRNLYGVNISRVYRSGLALLATPDLRLQLGDKIIVVGEQKAIDKIEPMIGNTINVLNEPNLFAVFIGIVLGIALGSIPFHFPGIGVPISIGLAGGPIIMGILVGTFGPRLHMVTYTTTSANLMLRAIGLALYLACLGLESGAHFFETVFRSEGLLWILLGMLLTIVPVLILGLFTVKVLKFDFGTTTGMLCGSMANPMALDYANSILPGDHQSIAYATVYPLSMFARVILVQIVILALM</sequence>
<feature type="transmembrane region" description="Helical" evidence="8">
    <location>
        <begin position="436"/>
        <end position="456"/>
    </location>
</feature>
<evidence type="ECO:0000256" key="4">
    <source>
        <dbReference type="ARBA" id="ARBA00022475"/>
    </source>
</evidence>
<feature type="domain" description="RCK C-terminal" evidence="9">
    <location>
        <begin position="190"/>
        <end position="273"/>
    </location>
</feature>
<dbReference type="Gene3D" id="3.30.70.1450">
    <property type="entry name" value="Regulator of K+ conductance, C-terminal domain"/>
    <property type="match status" value="2"/>
</dbReference>
<dbReference type="AlphaFoldDB" id="A0A4P7VQ02"/>
<reference evidence="10 11" key="1">
    <citation type="submission" date="2019-02" db="EMBL/GenBank/DDBJ databases">
        <title>Isolation and identification of novel species under the genus Muribaculum.</title>
        <authorList>
            <person name="Miyake S."/>
            <person name="Ding Y."/>
            <person name="Low A."/>
            <person name="Soh M."/>
            <person name="Seedorf H."/>
        </authorList>
    </citation>
    <scope>NUCLEOTIDE SEQUENCE [LARGE SCALE GENOMIC DNA]</scope>
    <source>
        <strain evidence="10 11">TLL-A4</strain>
    </source>
</reference>
<evidence type="ECO:0000313" key="10">
    <source>
        <dbReference type="EMBL" id="QCD36378.1"/>
    </source>
</evidence>
<keyword evidence="11" id="KW-1185">Reference proteome</keyword>
<feature type="transmembrane region" description="Helical" evidence="8">
    <location>
        <begin position="38"/>
        <end position="57"/>
    </location>
</feature>
<keyword evidence="3" id="KW-0813">Transport</keyword>
<keyword evidence="6 8" id="KW-1133">Transmembrane helix</keyword>
<organism evidence="10 11">
    <name type="scientific">Muribaculum gordoncarteri</name>
    <dbReference type="NCBI Taxonomy" id="2530390"/>
    <lineage>
        <taxon>Bacteria</taxon>
        <taxon>Pseudomonadati</taxon>
        <taxon>Bacteroidota</taxon>
        <taxon>Bacteroidia</taxon>
        <taxon>Bacteroidales</taxon>
        <taxon>Muribaculaceae</taxon>
        <taxon>Muribaculum</taxon>
    </lineage>
</organism>
<feature type="domain" description="RCK C-terminal" evidence="9">
    <location>
        <begin position="281"/>
        <end position="365"/>
    </location>
</feature>
<dbReference type="InterPro" id="IPR006037">
    <property type="entry name" value="RCK_C"/>
</dbReference>
<dbReference type="Pfam" id="PF02080">
    <property type="entry name" value="TrkA_C"/>
    <property type="match status" value="1"/>
</dbReference>
<feature type="transmembrane region" description="Helical" evidence="8">
    <location>
        <begin position="533"/>
        <end position="552"/>
    </location>
</feature>
<evidence type="ECO:0000256" key="2">
    <source>
        <dbReference type="ARBA" id="ARBA00009854"/>
    </source>
</evidence>
<evidence type="ECO:0000256" key="7">
    <source>
        <dbReference type="ARBA" id="ARBA00023136"/>
    </source>
</evidence>
<evidence type="ECO:0000256" key="8">
    <source>
        <dbReference type="SAM" id="Phobius"/>
    </source>
</evidence>
<dbReference type="Pfam" id="PF06826">
    <property type="entry name" value="Asp-Al_Ex"/>
    <property type="match status" value="2"/>
</dbReference>
<dbReference type="SUPFAM" id="SSF116726">
    <property type="entry name" value="TrkA C-terminal domain-like"/>
    <property type="match status" value="2"/>
</dbReference>
<feature type="transmembrane region" description="Helical" evidence="8">
    <location>
        <begin position="100"/>
        <end position="119"/>
    </location>
</feature>
<evidence type="ECO:0000259" key="9">
    <source>
        <dbReference type="PROSITE" id="PS51202"/>
    </source>
</evidence>
<dbReference type="PANTHER" id="PTHR30445">
    <property type="entry name" value="K(+)_H(+) ANTIPORTER SUBUNIT KHTT"/>
    <property type="match status" value="1"/>
</dbReference>
<evidence type="ECO:0000256" key="3">
    <source>
        <dbReference type="ARBA" id="ARBA00022448"/>
    </source>
</evidence>
<dbReference type="InterPro" id="IPR006512">
    <property type="entry name" value="YidE_YbjL"/>
</dbReference>
<dbReference type="NCBIfam" id="TIGR01625">
    <property type="entry name" value="YidE_YbjL_dupl"/>
    <property type="match status" value="2"/>
</dbReference>
<dbReference type="Proteomes" id="UP000297031">
    <property type="component" value="Chromosome"/>
</dbReference>
<feature type="transmembrane region" description="Helical" evidence="8">
    <location>
        <begin position="468"/>
        <end position="488"/>
    </location>
</feature>
<feature type="transmembrane region" description="Helical" evidence="8">
    <location>
        <begin position="401"/>
        <end position="424"/>
    </location>
</feature>
<feature type="transmembrane region" description="Helical" evidence="8">
    <location>
        <begin position="69"/>
        <end position="88"/>
    </location>
</feature>
<dbReference type="GO" id="GO:0005886">
    <property type="term" value="C:plasma membrane"/>
    <property type="evidence" value="ECO:0007669"/>
    <property type="project" value="UniProtKB-SubCell"/>
</dbReference>
<keyword evidence="7 8" id="KW-0472">Membrane</keyword>
<dbReference type="InterPro" id="IPR036721">
    <property type="entry name" value="RCK_C_sf"/>
</dbReference>